<dbReference type="PROSITE" id="PS50893">
    <property type="entry name" value="ABC_TRANSPORTER_2"/>
    <property type="match status" value="1"/>
</dbReference>
<dbReference type="SUPFAM" id="SSF52540">
    <property type="entry name" value="P-loop containing nucleoside triphosphate hydrolases"/>
    <property type="match status" value="1"/>
</dbReference>
<dbReference type="AlphaFoldDB" id="A0A1H0Q5L1"/>
<dbReference type="EMBL" id="FNJQ01000007">
    <property type="protein sequence ID" value="SDP12707.1"/>
    <property type="molecule type" value="Genomic_DNA"/>
</dbReference>
<feature type="transmembrane region" description="Helical" evidence="12">
    <location>
        <begin position="318"/>
        <end position="336"/>
    </location>
</feature>
<evidence type="ECO:0000313" key="16">
    <source>
        <dbReference type="EMBL" id="SDP12707.1"/>
    </source>
</evidence>
<evidence type="ECO:0000256" key="10">
    <source>
        <dbReference type="ARBA" id="ARBA00023136"/>
    </source>
</evidence>
<feature type="transmembrane region" description="Helical" evidence="12">
    <location>
        <begin position="177"/>
        <end position="195"/>
    </location>
</feature>
<evidence type="ECO:0000256" key="8">
    <source>
        <dbReference type="ARBA" id="ARBA00022927"/>
    </source>
</evidence>
<dbReference type="Gene3D" id="3.40.50.300">
    <property type="entry name" value="P-loop containing nucleotide triphosphate hydrolases"/>
    <property type="match status" value="1"/>
</dbReference>
<keyword evidence="6" id="KW-0378">Hydrolase</keyword>
<dbReference type="PROSITE" id="PS50990">
    <property type="entry name" value="PEPTIDASE_C39"/>
    <property type="match status" value="1"/>
</dbReference>
<dbReference type="PANTHER" id="PTHR24221:SF654">
    <property type="entry name" value="ATP-BINDING CASSETTE SUB-FAMILY B MEMBER 6"/>
    <property type="match status" value="1"/>
</dbReference>
<dbReference type="GO" id="GO:0016887">
    <property type="term" value="F:ATP hydrolysis activity"/>
    <property type="evidence" value="ECO:0007669"/>
    <property type="project" value="InterPro"/>
</dbReference>
<sequence length="744" mass="83451">MGMKTWEALSKLKNKYFPETRRVKTPTVLQMEAVECGAASLAMVLAYHGKWLPLERLRQECGVTRDGSNAANIIKAARRLGCEAQGRAGRPQALFKQDFPLILFWEFNHFVVMEGFRGNTVFLNDPAMGRRSMEWQEFLSSYTGVYLKIVPGPEFRREGRPYSIVRAVSAKLMQDKWAVLFLLLLGLCMVLPGLAEPVFSQIFFDDIFSMKHPDWTQYLLLAMGGTIIMNGIMTAMRCSTLLSWQKKLTLVDSSAFFWHVLRLPITFFQQRFAGEIASRIQFNESNADVLSDQAATSLLDCLIALFYLALLLSYSVPLTLVGIFISVVNVFVFFYMRRHMTDIMMHMQQEKGKEYGTLMAGLMMIESIKASGTEGDFFAKWAGYQAKGLMAMQKMQLWALKLKLLPTLLSGLTSAMIMAVGGFSVMEGVMTAGMYTAVSGLLPKFQEPMNKLLAFGNLLQNMEMQMRRLDDVWRYGIDRLNYPETPLQAKDGKFRLTGQLELKDLSFGYNLLEPPLLEHFDLTLAPGQWAAVVGSSGSGKSTLAKVVAGLYEEWSGDILLDGQKRRDIPREVIVSSVAIVDQDVFQMTGTVAENISFFDKSLPKEDIIRAAQDACIHEDILKLPGGYEAQVAEGGMNFSGGQRQRLEIARALAGNPSLLILDEATSAIDPLTEQVILKNIRRRGCVCLLVAHRLSTIREADEIIVLECGKIVQRGSHRELIGKDGPYRRLVEERETEEDADVLD</sequence>
<dbReference type="Pfam" id="PF00005">
    <property type="entry name" value="ABC_tran"/>
    <property type="match status" value="1"/>
</dbReference>
<dbReference type="InterPro" id="IPR003593">
    <property type="entry name" value="AAA+_ATPase"/>
</dbReference>
<gene>
    <name evidence="16" type="ORF">SAMN05216366_10711</name>
</gene>
<keyword evidence="8" id="KW-0653">Protein transport</keyword>
<dbReference type="PROSITE" id="PS50929">
    <property type="entry name" value="ABC_TM1F"/>
    <property type="match status" value="1"/>
</dbReference>
<dbReference type="Gene3D" id="3.90.70.10">
    <property type="entry name" value="Cysteine proteinases"/>
    <property type="match status" value="1"/>
</dbReference>
<evidence type="ECO:0000256" key="1">
    <source>
        <dbReference type="ARBA" id="ARBA00004651"/>
    </source>
</evidence>
<dbReference type="GO" id="GO:0006508">
    <property type="term" value="P:proteolysis"/>
    <property type="evidence" value="ECO:0007669"/>
    <property type="project" value="InterPro"/>
</dbReference>
<feature type="transmembrane region" description="Helical" evidence="12">
    <location>
        <begin position="215"/>
        <end position="236"/>
    </location>
</feature>
<dbReference type="FunFam" id="3.40.50.300:FF:000299">
    <property type="entry name" value="ABC transporter ATP-binding protein/permease"/>
    <property type="match status" value="1"/>
</dbReference>
<dbReference type="Gene3D" id="1.20.1560.10">
    <property type="entry name" value="ABC transporter type 1, transmembrane domain"/>
    <property type="match status" value="1"/>
</dbReference>
<dbReference type="InterPro" id="IPR003439">
    <property type="entry name" value="ABC_transporter-like_ATP-bd"/>
</dbReference>
<dbReference type="Pfam" id="PF00664">
    <property type="entry name" value="ABC_membrane"/>
    <property type="match status" value="1"/>
</dbReference>
<evidence type="ECO:0000259" key="14">
    <source>
        <dbReference type="PROSITE" id="PS50929"/>
    </source>
</evidence>
<feature type="domain" description="ABC transmembrane type-1" evidence="14">
    <location>
        <begin position="180"/>
        <end position="461"/>
    </location>
</feature>
<accession>A0A1H0Q5L1</accession>
<dbReference type="GO" id="GO:0005886">
    <property type="term" value="C:plasma membrane"/>
    <property type="evidence" value="ECO:0007669"/>
    <property type="project" value="UniProtKB-SubCell"/>
</dbReference>
<organism evidence="16 17">
    <name type="scientific">Selenomonas ruminantium</name>
    <dbReference type="NCBI Taxonomy" id="971"/>
    <lineage>
        <taxon>Bacteria</taxon>
        <taxon>Bacillati</taxon>
        <taxon>Bacillota</taxon>
        <taxon>Negativicutes</taxon>
        <taxon>Selenomonadales</taxon>
        <taxon>Selenomonadaceae</taxon>
        <taxon>Selenomonas</taxon>
    </lineage>
</organism>
<evidence type="ECO:0000256" key="5">
    <source>
        <dbReference type="ARBA" id="ARBA00022741"/>
    </source>
</evidence>
<evidence type="ECO:0000256" key="12">
    <source>
        <dbReference type="SAM" id="Phobius"/>
    </source>
</evidence>
<protein>
    <submittedName>
        <fullName evidence="16">NHLM bacteriocin system ABC transporter, peptidase/ATP-binding protein</fullName>
    </submittedName>
</protein>
<proteinExistence type="predicted"/>
<dbReference type="GO" id="GO:0140359">
    <property type="term" value="F:ABC-type transporter activity"/>
    <property type="evidence" value="ECO:0007669"/>
    <property type="project" value="InterPro"/>
</dbReference>
<evidence type="ECO:0000256" key="6">
    <source>
        <dbReference type="ARBA" id="ARBA00022807"/>
    </source>
</evidence>
<keyword evidence="5" id="KW-0547">Nucleotide-binding</keyword>
<dbReference type="CDD" id="cd18569">
    <property type="entry name" value="ABC_6TM_NHLM_bacteriocin"/>
    <property type="match status" value="1"/>
</dbReference>
<dbReference type="InterPro" id="IPR036640">
    <property type="entry name" value="ABC1_TM_sf"/>
</dbReference>
<comment type="subcellular location">
    <subcellularLocation>
        <location evidence="1">Cell membrane</location>
        <topology evidence="1">Multi-pass membrane protein</topology>
    </subcellularLocation>
</comment>
<dbReference type="GO" id="GO:0005524">
    <property type="term" value="F:ATP binding"/>
    <property type="evidence" value="ECO:0007669"/>
    <property type="project" value="UniProtKB-KW"/>
</dbReference>
<dbReference type="SMART" id="SM00382">
    <property type="entry name" value="AAA"/>
    <property type="match status" value="1"/>
</dbReference>
<dbReference type="GO" id="GO:0015031">
    <property type="term" value="P:protein transport"/>
    <property type="evidence" value="ECO:0007669"/>
    <property type="project" value="UniProtKB-KW"/>
</dbReference>
<keyword evidence="3" id="KW-1003">Cell membrane</keyword>
<dbReference type="Pfam" id="PF03412">
    <property type="entry name" value="Peptidase_C39"/>
    <property type="match status" value="1"/>
</dbReference>
<evidence type="ECO:0000256" key="3">
    <source>
        <dbReference type="ARBA" id="ARBA00022475"/>
    </source>
</evidence>
<evidence type="ECO:0000256" key="11">
    <source>
        <dbReference type="ARBA" id="ARBA00043264"/>
    </source>
</evidence>
<dbReference type="InterPro" id="IPR017871">
    <property type="entry name" value="ABC_transporter-like_CS"/>
</dbReference>
<dbReference type="InterPro" id="IPR011527">
    <property type="entry name" value="ABC1_TM_dom"/>
</dbReference>
<feature type="transmembrane region" description="Helical" evidence="12">
    <location>
        <begin position="404"/>
        <end position="426"/>
    </location>
</feature>
<evidence type="ECO:0000256" key="7">
    <source>
        <dbReference type="ARBA" id="ARBA00022840"/>
    </source>
</evidence>
<feature type="domain" description="Peptidase C39" evidence="15">
    <location>
        <begin position="30"/>
        <end position="149"/>
    </location>
</feature>
<evidence type="ECO:0000259" key="13">
    <source>
        <dbReference type="PROSITE" id="PS50893"/>
    </source>
</evidence>
<dbReference type="GO" id="GO:0034040">
    <property type="term" value="F:ATPase-coupled lipid transmembrane transporter activity"/>
    <property type="evidence" value="ECO:0007669"/>
    <property type="project" value="TreeGrafter"/>
</dbReference>
<evidence type="ECO:0000256" key="9">
    <source>
        <dbReference type="ARBA" id="ARBA00022989"/>
    </source>
</evidence>
<feature type="domain" description="ABC transporter" evidence="13">
    <location>
        <begin position="500"/>
        <end position="733"/>
    </location>
</feature>
<evidence type="ECO:0000313" key="17">
    <source>
        <dbReference type="Proteomes" id="UP000182412"/>
    </source>
</evidence>
<name>A0A1H0Q5L1_SELRU</name>
<dbReference type="GO" id="GO:0008234">
    <property type="term" value="F:cysteine-type peptidase activity"/>
    <property type="evidence" value="ECO:0007669"/>
    <property type="project" value="UniProtKB-KW"/>
</dbReference>
<evidence type="ECO:0000256" key="2">
    <source>
        <dbReference type="ARBA" id="ARBA00022448"/>
    </source>
</evidence>
<dbReference type="PROSITE" id="PS00211">
    <property type="entry name" value="ABC_TRANSPORTER_1"/>
    <property type="match status" value="1"/>
</dbReference>
<dbReference type="InterPro" id="IPR039421">
    <property type="entry name" value="Type_1_exporter"/>
</dbReference>
<dbReference type="InterPro" id="IPR005074">
    <property type="entry name" value="Peptidase_C39"/>
</dbReference>
<dbReference type="SUPFAM" id="SSF90123">
    <property type="entry name" value="ABC transporter transmembrane region"/>
    <property type="match status" value="1"/>
</dbReference>
<dbReference type="PANTHER" id="PTHR24221">
    <property type="entry name" value="ATP-BINDING CASSETTE SUB-FAMILY B"/>
    <property type="match status" value="1"/>
</dbReference>
<dbReference type="InterPro" id="IPR022514">
    <property type="entry name" value="NHPM_micro_ABC1"/>
</dbReference>
<keyword evidence="10 12" id="KW-0472">Membrane</keyword>
<keyword evidence="6" id="KW-0788">Thiol protease</keyword>
<keyword evidence="4 12" id="KW-0812">Transmembrane</keyword>
<keyword evidence="6" id="KW-0645">Protease</keyword>
<keyword evidence="7 16" id="KW-0067">ATP-binding</keyword>
<dbReference type="NCBIfam" id="TIGR03796">
    <property type="entry name" value="NHLM_micro_ABC1"/>
    <property type="match status" value="1"/>
</dbReference>
<keyword evidence="2" id="KW-0813">Transport</keyword>
<dbReference type="GO" id="GO:0043213">
    <property type="term" value="P:bacteriocin transport"/>
    <property type="evidence" value="ECO:0007669"/>
    <property type="project" value="UniProtKB-KW"/>
</dbReference>
<evidence type="ECO:0000259" key="15">
    <source>
        <dbReference type="PROSITE" id="PS50990"/>
    </source>
</evidence>
<keyword evidence="9 12" id="KW-1133">Transmembrane helix</keyword>
<keyword evidence="11" id="KW-0080">Bacteriocin transport</keyword>
<dbReference type="Proteomes" id="UP000182412">
    <property type="component" value="Unassembled WGS sequence"/>
</dbReference>
<feature type="transmembrane region" description="Helical" evidence="12">
    <location>
        <begin position="294"/>
        <end position="312"/>
    </location>
</feature>
<evidence type="ECO:0000256" key="4">
    <source>
        <dbReference type="ARBA" id="ARBA00022692"/>
    </source>
</evidence>
<reference evidence="16 17" key="1">
    <citation type="submission" date="2016-10" db="EMBL/GenBank/DDBJ databases">
        <authorList>
            <person name="de Groot N.N."/>
        </authorList>
    </citation>
    <scope>NUCLEOTIDE SEQUENCE [LARGE SCALE GENOMIC DNA]</scope>
    <source>
        <strain evidence="16 17">S137</strain>
    </source>
</reference>
<dbReference type="InterPro" id="IPR027417">
    <property type="entry name" value="P-loop_NTPase"/>
</dbReference>